<name>A0A6G4ATD7_9ACTN</name>
<dbReference type="Gene3D" id="3.40.630.30">
    <property type="match status" value="1"/>
</dbReference>
<dbReference type="InterPro" id="IPR016181">
    <property type="entry name" value="Acyl_CoA_acyltransferase"/>
</dbReference>
<feature type="domain" description="DUF4429" evidence="3">
    <location>
        <begin position="158"/>
        <end position="240"/>
    </location>
</feature>
<evidence type="ECO:0000313" key="5">
    <source>
        <dbReference type="Proteomes" id="UP000476310"/>
    </source>
</evidence>
<feature type="transmembrane region" description="Helical" evidence="1">
    <location>
        <begin position="669"/>
        <end position="687"/>
    </location>
</feature>
<dbReference type="GO" id="GO:0016747">
    <property type="term" value="F:acyltransferase activity, transferring groups other than amino-acyl groups"/>
    <property type="evidence" value="ECO:0007669"/>
    <property type="project" value="InterPro"/>
</dbReference>
<evidence type="ECO:0000313" key="4">
    <source>
        <dbReference type="EMBL" id="NEW76625.1"/>
    </source>
</evidence>
<protein>
    <submittedName>
        <fullName evidence="4">DUF4429 domain-containing protein</fullName>
    </submittedName>
</protein>
<keyword evidence="1" id="KW-1133">Transmembrane helix</keyword>
<feature type="domain" description="DUF4429" evidence="3">
    <location>
        <begin position="29"/>
        <end position="117"/>
    </location>
</feature>
<dbReference type="EMBL" id="JAAIKT010000087">
    <property type="protein sequence ID" value="NEW76625.1"/>
    <property type="molecule type" value="Genomic_DNA"/>
</dbReference>
<keyword evidence="1" id="KW-0812">Transmembrane</keyword>
<dbReference type="Proteomes" id="UP000476310">
    <property type="component" value="Unassembled WGS sequence"/>
</dbReference>
<reference evidence="4" key="1">
    <citation type="submission" date="2020-02" db="EMBL/GenBank/DDBJ databases">
        <title>A new Streptomyces sp. for controlling soil-borne diseases.</title>
        <authorList>
            <person name="Li X."/>
            <person name="Tian Y."/>
            <person name="Gao K."/>
        </authorList>
    </citation>
    <scope>NUCLEOTIDE SEQUENCE [LARGE SCALE GENOMIC DNA]</scope>
    <source>
        <strain evidence="4">0250</strain>
    </source>
</reference>
<feature type="domain" description="N-acetyltransferase" evidence="2">
    <location>
        <begin position="264"/>
        <end position="352"/>
    </location>
</feature>
<feature type="transmembrane region" description="Helical" evidence="1">
    <location>
        <begin position="426"/>
        <end position="448"/>
    </location>
</feature>
<dbReference type="AlphaFoldDB" id="A0A6G4ATD7"/>
<dbReference type="RefSeq" id="WP_164435672.1">
    <property type="nucleotide sequence ID" value="NZ_JAAIKT010000087.1"/>
</dbReference>
<dbReference type="InterPro" id="IPR000182">
    <property type="entry name" value="GNAT_dom"/>
</dbReference>
<accession>A0A6G4ATD7</accession>
<proteinExistence type="predicted"/>
<dbReference type="CDD" id="cd04301">
    <property type="entry name" value="NAT_SF"/>
    <property type="match status" value="1"/>
</dbReference>
<keyword evidence="1" id="KW-0472">Membrane</keyword>
<dbReference type="SUPFAM" id="SSF55729">
    <property type="entry name" value="Acyl-CoA N-acyltransferases (Nat)"/>
    <property type="match status" value="1"/>
</dbReference>
<comment type="caution">
    <text evidence="4">The sequence shown here is derived from an EMBL/GenBank/DDBJ whole genome shotgun (WGS) entry which is preliminary data.</text>
</comment>
<organism evidence="4 5">
    <name type="scientific">Streptomyces rhizosphaericus</name>
    <dbReference type="NCBI Taxonomy" id="114699"/>
    <lineage>
        <taxon>Bacteria</taxon>
        <taxon>Bacillati</taxon>
        <taxon>Actinomycetota</taxon>
        <taxon>Actinomycetes</taxon>
        <taxon>Kitasatosporales</taxon>
        <taxon>Streptomycetaceae</taxon>
        <taxon>Streptomyces</taxon>
        <taxon>Streptomyces violaceusniger group</taxon>
    </lineage>
</organism>
<feature type="transmembrane region" description="Helical" evidence="1">
    <location>
        <begin position="398"/>
        <end position="420"/>
    </location>
</feature>
<evidence type="ECO:0000256" key="1">
    <source>
        <dbReference type="SAM" id="Phobius"/>
    </source>
</evidence>
<dbReference type="Pfam" id="PF00583">
    <property type="entry name" value="Acetyltransf_1"/>
    <property type="match status" value="1"/>
</dbReference>
<dbReference type="Pfam" id="PF14472">
    <property type="entry name" value="DUF4429"/>
    <property type="match status" value="2"/>
</dbReference>
<gene>
    <name evidence="4" type="ORF">G4H13_41390</name>
</gene>
<keyword evidence="5" id="KW-1185">Reference proteome</keyword>
<dbReference type="InterPro" id="IPR027860">
    <property type="entry name" value="DUF4429"/>
</dbReference>
<evidence type="ECO:0000259" key="3">
    <source>
        <dbReference type="Pfam" id="PF14472"/>
    </source>
</evidence>
<sequence>MSSHDLAGPPEGARGPAATVRLEGRQATVEFDGRHCVIRYPFSGRWSVLRALNGRPIPLSALARVILTPPAERSGWGFLRLVPRPGADAVSEVLGAQPPGSVDPYLIRFHRRELAQARRVHGLLTEAIGRLSPPSVGGRLPLSVPSPPRRLRAVHSTVEFDGRVIRLTGGAHHGADGSARVVPLCALDGVSYIHRHPELGPLLRLHLPGAGPSFADPLHDPDTLVLNALREAENVLFAASLLEALSVSASSPVALRMDHAGQGQDEFTAHAELDGQRVGTVLARTPAGAPHIREIAQLHVAPSTGISRVRGVEDALLKAVLRWAYGSGAEYLTVARDDGRPGRGDLYRRHGFGRTVSRAPGESVPCLALRPYAAHRADVLSVLGDVSPRRGRRKTAGCGTWALGFFVFFALVLIGGAYQLTEGPRVAGLPMGFLAMALLITVLVWPLVRAALRARELTQATDAPGVIREDPRPPVLYLRSFRDDETARKPTRIGSFATEEESVATAMTGIGPFIGLDQEIQVLGAAKAKVADEDWRDAVTTLLSRCQLAVMRCGAGDSLYWELEQSVRLLRPEQLVILIPRDRKLYEGFRRRAAGILPHALPPLPAATSGRRPLVAAIRFSDGWLPRLIPLRLPFLLRFLSLESCLAFRLLPELREFHYRRSVFWKRRVLFFLFVTAGVYLLLGRGLPLMEALTNMMDAGDDVRREWDKITPVPTLPTAREGP</sequence>
<evidence type="ECO:0000259" key="2">
    <source>
        <dbReference type="Pfam" id="PF00583"/>
    </source>
</evidence>